<feature type="transmembrane region" description="Helical" evidence="4">
    <location>
        <begin position="180"/>
        <end position="200"/>
    </location>
</feature>
<dbReference type="RefSeq" id="WP_086058555.1">
    <property type="nucleotide sequence ID" value="NZ_CP021109.1"/>
</dbReference>
<feature type="domain" description="Major facilitator superfamily (MFS) profile" evidence="5">
    <location>
        <begin position="37"/>
        <end position="488"/>
    </location>
</feature>
<keyword evidence="2 4" id="KW-1133">Transmembrane helix</keyword>
<feature type="transmembrane region" description="Helical" evidence="4">
    <location>
        <begin position="327"/>
        <end position="352"/>
    </location>
</feature>
<dbReference type="GO" id="GO:0022857">
    <property type="term" value="F:transmembrane transporter activity"/>
    <property type="evidence" value="ECO:0007669"/>
    <property type="project" value="InterPro"/>
</dbReference>
<dbReference type="Gene3D" id="1.20.1250.20">
    <property type="entry name" value="MFS general substrate transporter like domains"/>
    <property type="match status" value="2"/>
</dbReference>
<dbReference type="PANTHER" id="PTHR11360:SF317">
    <property type="entry name" value="MAJOR FACILITATOR SUPERFAMILY (MFS) PROFILE DOMAIN-CONTAINING PROTEIN-RELATED"/>
    <property type="match status" value="1"/>
</dbReference>
<dbReference type="PROSITE" id="PS50850">
    <property type="entry name" value="MFS"/>
    <property type="match status" value="1"/>
</dbReference>
<feature type="transmembrane region" description="Helical" evidence="4">
    <location>
        <begin position="425"/>
        <end position="444"/>
    </location>
</feature>
<feature type="transmembrane region" description="Helical" evidence="4">
    <location>
        <begin position="464"/>
        <end position="483"/>
    </location>
</feature>
<dbReference type="InterPro" id="IPR050327">
    <property type="entry name" value="Proton-linked_MCT"/>
</dbReference>
<feature type="transmembrane region" description="Helical" evidence="4">
    <location>
        <begin position="148"/>
        <end position="168"/>
    </location>
</feature>
<feature type="transmembrane region" description="Helical" evidence="4">
    <location>
        <begin position="31"/>
        <end position="55"/>
    </location>
</feature>
<dbReference type="OrthoDB" id="9793415at2"/>
<dbReference type="Pfam" id="PF07690">
    <property type="entry name" value="MFS_1"/>
    <property type="match status" value="1"/>
</dbReference>
<feature type="transmembrane region" description="Helical" evidence="4">
    <location>
        <begin position="121"/>
        <end position="142"/>
    </location>
</feature>
<accession>A0A1W6Z3C6</accession>
<evidence type="ECO:0000259" key="5">
    <source>
        <dbReference type="PROSITE" id="PS50850"/>
    </source>
</evidence>
<organism evidence="6 7">
    <name type="scientific">Bordetella genomosp. 9</name>
    <dbReference type="NCBI Taxonomy" id="1416803"/>
    <lineage>
        <taxon>Bacteria</taxon>
        <taxon>Pseudomonadati</taxon>
        <taxon>Pseudomonadota</taxon>
        <taxon>Betaproteobacteria</taxon>
        <taxon>Burkholderiales</taxon>
        <taxon>Alcaligenaceae</taxon>
        <taxon>Bordetella</taxon>
    </lineage>
</organism>
<feature type="transmembrane region" description="Helical" evidence="4">
    <location>
        <begin position="278"/>
        <end position="299"/>
    </location>
</feature>
<feature type="transmembrane region" description="Helical" evidence="4">
    <location>
        <begin position="220"/>
        <end position="238"/>
    </location>
</feature>
<dbReference type="EMBL" id="CP021109">
    <property type="protein sequence ID" value="ARP87850.1"/>
    <property type="molecule type" value="Genomic_DNA"/>
</dbReference>
<feature type="transmembrane region" description="Helical" evidence="4">
    <location>
        <begin position="528"/>
        <end position="549"/>
    </location>
</feature>
<feature type="transmembrane region" description="Helical" evidence="4">
    <location>
        <begin position="88"/>
        <end position="109"/>
    </location>
</feature>
<feature type="transmembrane region" description="Helical" evidence="4">
    <location>
        <begin position="389"/>
        <end position="413"/>
    </location>
</feature>
<dbReference type="InterPro" id="IPR020846">
    <property type="entry name" value="MFS_dom"/>
</dbReference>
<evidence type="ECO:0000256" key="2">
    <source>
        <dbReference type="ARBA" id="ARBA00022989"/>
    </source>
</evidence>
<dbReference type="SUPFAM" id="SSF103473">
    <property type="entry name" value="MFS general substrate transporter"/>
    <property type="match status" value="1"/>
</dbReference>
<keyword evidence="1 4" id="KW-0812">Transmembrane</keyword>
<evidence type="ECO:0000313" key="6">
    <source>
        <dbReference type="EMBL" id="ARP87850.1"/>
    </source>
</evidence>
<feature type="transmembrane region" description="Helical" evidence="4">
    <location>
        <begin position="364"/>
        <end position="383"/>
    </location>
</feature>
<dbReference type="InterPro" id="IPR011701">
    <property type="entry name" value="MFS"/>
</dbReference>
<dbReference type="Proteomes" id="UP000194139">
    <property type="component" value="Chromosome"/>
</dbReference>
<dbReference type="AlphaFoldDB" id="A0A1W6Z3C6"/>
<dbReference type="InterPro" id="IPR036259">
    <property type="entry name" value="MFS_trans_sf"/>
</dbReference>
<gene>
    <name evidence="6" type="ORF">CAL13_17750</name>
</gene>
<evidence type="ECO:0000313" key="7">
    <source>
        <dbReference type="Proteomes" id="UP000194139"/>
    </source>
</evidence>
<evidence type="ECO:0000256" key="1">
    <source>
        <dbReference type="ARBA" id="ARBA00022692"/>
    </source>
</evidence>
<reference evidence="6 7" key="1">
    <citation type="submission" date="2017-05" db="EMBL/GenBank/DDBJ databases">
        <title>Complete and WGS of Bordetella genogroups.</title>
        <authorList>
            <person name="Spilker T."/>
            <person name="LiPuma J."/>
        </authorList>
    </citation>
    <scope>NUCLEOTIDE SEQUENCE [LARGE SCALE GENOMIC DNA]</scope>
    <source>
        <strain evidence="6 7">AU17164</strain>
    </source>
</reference>
<sequence>MSTATTLDIPARKPGFLDKERTIAGPGYNRWLVPPAALAIHLCIGMAYGFSVFWLPLSKALGGTAPLACPADMSLAAELFTTSCDWRISSMTITYILFFVLLGCSAAIWGGWLEHAGPRKAGIVSAVCWCGGLVISAIGVYLHQLWMLWVGSGVIGGVGLGLGYISPVSTLIKWFPDRRGMATGMAIMGFGGGAMVGAPLANLLMRHYATANSPGVWETFLTMAVIYALFMTGGALAYRVPASNWKPEGWTPPATQTKNAMITHGHVHVKKIWGVPQFWLVWLVLCLNVTAGIGILGMASPLLQEVFAGKLIGQDSLTFSQLNKEQLAAIATIAAGFTGLLSLFNIGGRFAWASFSDKLGRKMTYCVFFVLGLILYASIPWSAHAGHLALFVGAFCIILSMYGGGFATVPAYLADLFGTQMVGAIHGRLLTAWSAAGIFGPILISYLREYQLSIGVPRAQVYDITMYILAGILVVGLLCNLAVRPVNPKHFMSEEELAKEKALAHERAIAAEAETQAGGINGGRTPTVVVALAWACVGIPLAWGIWVTLQQAVVLFR</sequence>
<proteinExistence type="predicted"/>
<evidence type="ECO:0000256" key="3">
    <source>
        <dbReference type="ARBA" id="ARBA00023136"/>
    </source>
</evidence>
<name>A0A1W6Z3C6_9BORD</name>
<dbReference type="PANTHER" id="PTHR11360">
    <property type="entry name" value="MONOCARBOXYLATE TRANSPORTER"/>
    <property type="match status" value="1"/>
</dbReference>
<evidence type="ECO:0000256" key="4">
    <source>
        <dbReference type="SAM" id="Phobius"/>
    </source>
</evidence>
<keyword evidence="3 4" id="KW-0472">Membrane</keyword>
<dbReference type="CDD" id="cd17353">
    <property type="entry name" value="MFS_OFA_like"/>
    <property type="match status" value="1"/>
</dbReference>
<keyword evidence="7" id="KW-1185">Reference proteome</keyword>
<protein>
    <submittedName>
        <fullName evidence="6">MFS transporter</fullName>
    </submittedName>
</protein>